<accession>A0AAV4E9K8</accession>
<keyword evidence="2" id="KW-1185">Reference proteome</keyword>
<dbReference type="InterPro" id="IPR032675">
    <property type="entry name" value="LRR_dom_sf"/>
</dbReference>
<dbReference type="Gene3D" id="3.80.10.10">
    <property type="entry name" value="Ribonuclease Inhibitor"/>
    <property type="match status" value="1"/>
</dbReference>
<dbReference type="Pfam" id="PF00560">
    <property type="entry name" value="LRR_1"/>
    <property type="match status" value="1"/>
</dbReference>
<comment type="caution">
    <text evidence="1">The sequence shown here is derived from an EMBL/GenBank/DDBJ whole genome shotgun (WGS) entry which is preliminary data.</text>
</comment>
<dbReference type="InterPro" id="IPR001611">
    <property type="entry name" value="Leu-rich_rpt"/>
</dbReference>
<dbReference type="EMBL" id="BMAT01007077">
    <property type="protein sequence ID" value="GFR57348.1"/>
    <property type="molecule type" value="Genomic_DNA"/>
</dbReference>
<evidence type="ECO:0000313" key="2">
    <source>
        <dbReference type="Proteomes" id="UP000762676"/>
    </source>
</evidence>
<reference evidence="1 2" key="1">
    <citation type="journal article" date="2021" name="Elife">
        <title>Chloroplast acquisition without the gene transfer in kleptoplastic sea slugs, Plakobranchus ocellatus.</title>
        <authorList>
            <person name="Maeda T."/>
            <person name="Takahashi S."/>
            <person name="Yoshida T."/>
            <person name="Shimamura S."/>
            <person name="Takaki Y."/>
            <person name="Nagai Y."/>
            <person name="Toyoda A."/>
            <person name="Suzuki Y."/>
            <person name="Arimoto A."/>
            <person name="Ishii H."/>
            <person name="Satoh N."/>
            <person name="Nishiyama T."/>
            <person name="Hasebe M."/>
            <person name="Maruyama T."/>
            <person name="Minagawa J."/>
            <person name="Obokata J."/>
            <person name="Shigenobu S."/>
        </authorList>
    </citation>
    <scope>NUCLEOTIDE SEQUENCE [LARGE SCALE GENOMIC DNA]</scope>
</reference>
<organism evidence="1 2">
    <name type="scientific">Elysia marginata</name>
    <dbReference type="NCBI Taxonomy" id="1093978"/>
    <lineage>
        <taxon>Eukaryota</taxon>
        <taxon>Metazoa</taxon>
        <taxon>Spiralia</taxon>
        <taxon>Lophotrochozoa</taxon>
        <taxon>Mollusca</taxon>
        <taxon>Gastropoda</taxon>
        <taxon>Heterobranchia</taxon>
        <taxon>Euthyneura</taxon>
        <taxon>Panpulmonata</taxon>
        <taxon>Sacoglossa</taxon>
        <taxon>Placobranchoidea</taxon>
        <taxon>Plakobranchidae</taxon>
        <taxon>Elysia</taxon>
    </lineage>
</organism>
<protein>
    <submittedName>
        <fullName evidence="1">Uncharacterized protein</fullName>
    </submittedName>
</protein>
<name>A0AAV4E9K8_9GAST</name>
<dbReference type="SUPFAM" id="SSF52047">
    <property type="entry name" value="RNI-like"/>
    <property type="match status" value="1"/>
</dbReference>
<proteinExistence type="predicted"/>
<gene>
    <name evidence="1" type="ORF">ElyMa_003453400</name>
</gene>
<dbReference type="Proteomes" id="UP000762676">
    <property type="component" value="Unassembled WGS sequence"/>
</dbReference>
<sequence length="223" mass="25151">MPVYQGTELFEIYSCGFDLWTEHLLLKFLSQNLALKTLCFGNNIWLMFGKAVLRNFTLNDVGQLLHCLILEDWPINSSNCSILRDLLRKMASTLTSLSLKGCLIDRNQNVLSEIVSGIADCTSLQTLDLSGNSLGNYGTCFSGTFIKLTQLNELSLRGNRLPTNVVVSIMKELLESSKQRGSRMKVLDVRGNKIIEEGHSVRKTIRNLQRSFVDRIICDQDDK</sequence>
<evidence type="ECO:0000313" key="1">
    <source>
        <dbReference type="EMBL" id="GFR57348.1"/>
    </source>
</evidence>
<dbReference type="AlphaFoldDB" id="A0AAV4E9K8"/>